<dbReference type="InterPro" id="IPR025246">
    <property type="entry name" value="IS30-like_HTH"/>
</dbReference>
<gene>
    <name evidence="4" type="ORF">BJ976_000607</name>
</gene>
<dbReference type="PROSITE" id="PS50994">
    <property type="entry name" value="INTEGRASE"/>
    <property type="match status" value="1"/>
</dbReference>
<dbReference type="PANTHER" id="PTHR10948:SF23">
    <property type="entry name" value="TRANSPOSASE INSI FOR INSERTION SEQUENCE ELEMENT IS30A-RELATED"/>
    <property type="match status" value="1"/>
</dbReference>
<proteinExistence type="predicted"/>
<feature type="compositionally biased region" description="Basic residues" evidence="2">
    <location>
        <begin position="416"/>
        <end position="426"/>
    </location>
</feature>
<dbReference type="Proteomes" id="UP000560081">
    <property type="component" value="Unassembled WGS sequence"/>
</dbReference>
<accession>A0A7W7L3C1</accession>
<organism evidence="4 5">
    <name type="scientific">Micrococcus flavus</name>
    <dbReference type="NCBI Taxonomy" id="384602"/>
    <lineage>
        <taxon>Bacteria</taxon>
        <taxon>Bacillati</taxon>
        <taxon>Actinomycetota</taxon>
        <taxon>Actinomycetes</taxon>
        <taxon>Micrococcales</taxon>
        <taxon>Micrococcaceae</taxon>
        <taxon>Micrococcus</taxon>
    </lineage>
</organism>
<evidence type="ECO:0000256" key="2">
    <source>
        <dbReference type="SAM" id="MobiDB-lite"/>
    </source>
</evidence>
<keyword evidence="5" id="KW-1185">Reference proteome</keyword>
<comment type="caution">
    <text evidence="4">The sequence shown here is derived from an EMBL/GenBank/DDBJ whole genome shotgun (WGS) entry which is preliminary data.</text>
</comment>
<feature type="domain" description="Integrase catalytic" evidence="3">
    <location>
        <begin position="515"/>
        <end position="685"/>
    </location>
</feature>
<dbReference type="NCBIfam" id="NF033563">
    <property type="entry name" value="transpos_IS30"/>
    <property type="match status" value="2"/>
</dbReference>
<dbReference type="InterPro" id="IPR001584">
    <property type="entry name" value="Integrase_cat-core"/>
</dbReference>
<dbReference type="GO" id="GO:0015074">
    <property type="term" value="P:DNA integration"/>
    <property type="evidence" value="ECO:0007669"/>
    <property type="project" value="InterPro"/>
</dbReference>
<dbReference type="InterPro" id="IPR036397">
    <property type="entry name" value="RNaseH_sf"/>
</dbReference>
<keyword evidence="1" id="KW-0233">DNA recombination</keyword>
<sequence length="697" mass="77765">MMYPLVSELATDQIPVAVSLRVLKLARQPYYRWREKPVAVSEVEQAHRANALHAAHLNDPEFGYRLLRDDAEAAGERMAPRTAWRLCRQNGWHCAFGAKRGKNGTRPGPPVHDDHVRRDFSAEAPNRLWLTDITEHPTSEGKLYLKRDQGSLRRTDRGVLHGRAYAGLVGRERPRAGRGTPRRHRCGGRVHRALGPRLAGWIQSVVATPPESLEAWAMASKDWARKIGDVPEGTRRQWRADRALRAPMRSPGRPQPSREVQRQFWRVIATGVTTVEASLSVGVSWPVGARWFRHAGGMAPLSLAEPTGRYLSFAEREEIAILHAQGHGVRQIGRALGRDPGTISRELRRNCATRSGSKEYRATVAQWKAQEAARRPKPAKLATNQRLHDYVQARLNGVVLGPDGVAVPGPVGPGFKGRKMKPRRADRRWSTAWSPEQISHRLRLEFPDDESMRISHEAIYQSLFIEGRGALKRELVACLRTGRALREPRARTRNKPQGHVTEDVVFSKRPPEAADRAVPGHWEGDLIIGTGRSAIGTLTERKSRATILVHLPRLAGWGELPPVKNGPSLGGYGAEAMTAALIKAMATVPQQLRRSLTWDRGKELAGHVQFTMDTGTRVFFADPHSPWQRPTNENTNGVLRQYFPKGTDLSRWSAQDLAAVAYTLNNRPRKVLDWKTPAEVFAEQLSSLTTNGVATTG</sequence>
<evidence type="ECO:0000256" key="1">
    <source>
        <dbReference type="ARBA" id="ARBA00023172"/>
    </source>
</evidence>
<dbReference type="Pfam" id="PF13936">
    <property type="entry name" value="HTH_38"/>
    <property type="match status" value="1"/>
</dbReference>
<dbReference type="EMBL" id="JACHMC010000001">
    <property type="protein sequence ID" value="MBB4882256.1"/>
    <property type="molecule type" value="Genomic_DNA"/>
</dbReference>
<dbReference type="GO" id="GO:0004803">
    <property type="term" value="F:transposase activity"/>
    <property type="evidence" value="ECO:0007669"/>
    <property type="project" value="TreeGrafter"/>
</dbReference>
<evidence type="ECO:0000259" key="3">
    <source>
        <dbReference type="PROSITE" id="PS50994"/>
    </source>
</evidence>
<dbReference type="InterPro" id="IPR012337">
    <property type="entry name" value="RNaseH-like_sf"/>
</dbReference>
<dbReference type="GO" id="GO:0032196">
    <property type="term" value="P:transposition"/>
    <property type="evidence" value="ECO:0007669"/>
    <property type="project" value="TreeGrafter"/>
</dbReference>
<name>A0A7W7L3C1_9MICC</name>
<dbReference type="PANTHER" id="PTHR10948">
    <property type="entry name" value="TRANSPOSASE"/>
    <property type="match status" value="1"/>
</dbReference>
<evidence type="ECO:0000313" key="5">
    <source>
        <dbReference type="Proteomes" id="UP000560081"/>
    </source>
</evidence>
<dbReference type="GO" id="GO:0006310">
    <property type="term" value="P:DNA recombination"/>
    <property type="evidence" value="ECO:0007669"/>
    <property type="project" value="UniProtKB-KW"/>
</dbReference>
<dbReference type="GO" id="GO:0003676">
    <property type="term" value="F:nucleic acid binding"/>
    <property type="evidence" value="ECO:0007669"/>
    <property type="project" value="InterPro"/>
</dbReference>
<dbReference type="AlphaFoldDB" id="A0A7W7L3C1"/>
<feature type="region of interest" description="Disordered" evidence="2">
    <location>
        <begin position="410"/>
        <end position="429"/>
    </location>
</feature>
<dbReference type="GO" id="GO:0005829">
    <property type="term" value="C:cytosol"/>
    <property type="evidence" value="ECO:0007669"/>
    <property type="project" value="TreeGrafter"/>
</dbReference>
<protein>
    <submittedName>
        <fullName evidence="4">IS30 family transposase</fullName>
    </submittedName>
</protein>
<reference evidence="4 5" key="1">
    <citation type="submission" date="2020-08" db="EMBL/GenBank/DDBJ databases">
        <title>Sequencing the genomes of 1000 actinobacteria strains.</title>
        <authorList>
            <person name="Klenk H.-P."/>
        </authorList>
    </citation>
    <scope>NUCLEOTIDE SEQUENCE [LARGE SCALE GENOMIC DNA]</scope>
    <source>
        <strain evidence="4 5">DSM 19079</strain>
    </source>
</reference>
<feature type="compositionally biased region" description="Basic and acidic residues" evidence="2">
    <location>
        <begin position="234"/>
        <end position="244"/>
    </location>
</feature>
<dbReference type="Gene3D" id="3.30.420.10">
    <property type="entry name" value="Ribonuclease H-like superfamily/Ribonuclease H"/>
    <property type="match status" value="1"/>
</dbReference>
<feature type="region of interest" description="Disordered" evidence="2">
    <location>
        <begin position="234"/>
        <end position="259"/>
    </location>
</feature>
<dbReference type="InterPro" id="IPR051917">
    <property type="entry name" value="Transposase-Integrase"/>
</dbReference>
<dbReference type="SUPFAM" id="SSF53098">
    <property type="entry name" value="Ribonuclease H-like"/>
    <property type="match status" value="1"/>
</dbReference>
<evidence type="ECO:0000313" key="4">
    <source>
        <dbReference type="EMBL" id="MBB4882256.1"/>
    </source>
</evidence>
<dbReference type="InterPro" id="IPR053392">
    <property type="entry name" value="Transposase_IS30-like"/>
</dbReference>